<gene>
    <name evidence="4" type="ORF">FJU08_18170</name>
</gene>
<dbReference type="Pfam" id="PF00353">
    <property type="entry name" value="HemolysinCabind"/>
    <property type="match status" value="3"/>
</dbReference>
<dbReference type="InterPro" id="IPR050557">
    <property type="entry name" value="RTX_toxin/Mannuronan_C5-epim"/>
</dbReference>
<dbReference type="PANTHER" id="PTHR38340">
    <property type="entry name" value="S-LAYER PROTEIN"/>
    <property type="match status" value="1"/>
</dbReference>
<comment type="subcellular location">
    <subcellularLocation>
        <location evidence="1">Secreted</location>
    </subcellularLocation>
</comment>
<accession>A0A506U1Q1</accession>
<dbReference type="OrthoDB" id="7876310at2"/>
<dbReference type="PRINTS" id="PR00313">
    <property type="entry name" value="CABNDNGRPT"/>
</dbReference>
<organism evidence="4 5">
    <name type="scientific">Martelella alba</name>
    <dbReference type="NCBI Taxonomy" id="2590451"/>
    <lineage>
        <taxon>Bacteria</taxon>
        <taxon>Pseudomonadati</taxon>
        <taxon>Pseudomonadota</taxon>
        <taxon>Alphaproteobacteria</taxon>
        <taxon>Hyphomicrobiales</taxon>
        <taxon>Aurantimonadaceae</taxon>
        <taxon>Martelella</taxon>
    </lineage>
</organism>
<name>A0A506U1Q1_9HYPH</name>
<keyword evidence="2" id="KW-0964">Secreted</keyword>
<evidence type="ECO:0000256" key="3">
    <source>
        <dbReference type="SAM" id="MobiDB-lite"/>
    </source>
</evidence>
<dbReference type="Gene3D" id="2.150.10.10">
    <property type="entry name" value="Serralysin-like metalloprotease, C-terminal"/>
    <property type="match status" value="2"/>
</dbReference>
<dbReference type="InterPro" id="IPR001343">
    <property type="entry name" value="Hemolysn_Ca-bd"/>
</dbReference>
<dbReference type="Gene3D" id="2.160.20.160">
    <property type="match status" value="1"/>
</dbReference>
<dbReference type="SUPFAM" id="SSF51120">
    <property type="entry name" value="beta-Roll"/>
    <property type="match status" value="3"/>
</dbReference>
<dbReference type="EMBL" id="VHLG01000013">
    <property type="protein sequence ID" value="TPW28303.1"/>
    <property type="molecule type" value="Genomic_DNA"/>
</dbReference>
<dbReference type="PROSITE" id="PS00330">
    <property type="entry name" value="HEMOLYSIN_CALCIUM"/>
    <property type="match status" value="1"/>
</dbReference>
<dbReference type="InterPro" id="IPR011049">
    <property type="entry name" value="Serralysin-like_metalloprot_C"/>
</dbReference>
<feature type="region of interest" description="Disordered" evidence="3">
    <location>
        <begin position="35"/>
        <end position="78"/>
    </location>
</feature>
<reference evidence="4 5" key="1">
    <citation type="submission" date="2019-06" db="EMBL/GenBank/DDBJ databases">
        <authorList>
            <person name="Li M."/>
        </authorList>
    </citation>
    <scope>NUCLEOTIDE SEQUENCE [LARGE SCALE GENOMIC DNA]</scope>
    <source>
        <strain evidence="4 5">BGMRC2036</strain>
    </source>
</reference>
<sequence length="847" mass="90275">MSKTAQQWNAVFPDLLENEDWSETVAHRRTEDNRDWFAPDHRAPLNNEAQHRETQDDILNGDRAQGTPDENETGDDMQASQTVSADPALLFTDTANTDNADVGVSSAEMPEISTKGMYPKTAVPIRFNFDAPTSIELSQDGFSGGLSGPTLYLIYTDSNDSDPQQSWLIPRDSRTAIENGSLAYIFNFGDGDDSFEIVPCLDGTVKYKMDVDMGGGNDFVSTWENPYLPASTFWMGSGNDVANVCGSSPTSDEEVTRVLCDDGDDIVNITGGGYANVFGDDGNDTLCVQQNGAFKSGVISLTGGAGYDTFLVTQHPSSSYNLPTSTGPAPIGRFVTDVLQDLLGWVPGVGLANDVAAALISTTTMAARQSTRFLNEFSGAMDGQDGSVNISQGSDTYVSIEDFDPLEDQLVQTYLHNTKGMEQYSWQSKNVASDNFSIAFESDGANVSSVIHVDPAIVETLRGIEAAHGDRFSLPASDAKMKDEILTSMVDSIVNIKKEGDNLYIMLQGDGGFGKQPVDTDQVESALSAMQSSSSDLSSLIANMHAGDQYYLLGNTPVKLGGPSTDGATNITLGDNDSNVMFAGTTQDWVTDENGHTSALEDHDGTHNSSAHMTSTMFGMGGDDIIYGSFGEDTIYGGDGNDKIQAGADQDFVWGDDGDDTIYGGLGNDVLVGGDGADRISGEAGDDIIYVGTKNEPGGHVSVGEFVDGGDGNDTIYIGSTYSGFFMGGDGNDTFYADRGSFNFVLAGAGDDVIYNPNRAYGESGADTFIFDINDINLQEGIEDFTHGEDKIELCGLYGLEDYQDVVDHLSYSADHSQATIDLGNGSVIAINLVGASELAESDFIFA</sequence>
<dbReference type="AlphaFoldDB" id="A0A506U1Q1"/>
<protein>
    <submittedName>
        <fullName evidence="4">Calcium-binding protein</fullName>
    </submittedName>
</protein>
<evidence type="ECO:0000313" key="5">
    <source>
        <dbReference type="Proteomes" id="UP000318801"/>
    </source>
</evidence>
<proteinExistence type="predicted"/>
<evidence type="ECO:0000313" key="4">
    <source>
        <dbReference type="EMBL" id="TPW28303.1"/>
    </source>
</evidence>
<dbReference type="InterPro" id="IPR018511">
    <property type="entry name" value="Hemolysin-typ_Ca-bd_CS"/>
</dbReference>
<evidence type="ECO:0000256" key="1">
    <source>
        <dbReference type="ARBA" id="ARBA00004613"/>
    </source>
</evidence>
<comment type="caution">
    <text evidence="4">The sequence shown here is derived from an EMBL/GenBank/DDBJ whole genome shotgun (WGS) entry which is preliminary data.</text>
</comment>
<dbReference type="GO" id="GO:0005509">
    <property type="term" value="F:calcium ion binding"/>
    <property type="evidence" value="ECO:0007669"/>
    <property type="project" value="InterPro"/>
</dbReference>
<feature type="compositionally biased region" description="Basic and acidic residues" evidence="3">
    <location>
        <begin position="35"/>
        <end position="55"/>
    </location>
</feature>
<evidence type="ECO:0000256" key="2">
    <source>
        <dbReference type="ARBA" id="ARBA00022525"/>
    </source>
</evidence>
<dbReference type="GO" id="GO:0005576">
    <property type="term" value="C:extracellular region"/>
    <property type="evidence" value="ECO:0007669"/>
    <property type="project" value="UniProtKB-SubCell"/>
</dbReference>
<dbReference type="RefSeq" id="WP_141150461.1">
    <property type="nucleotide sequence ID" value="NZ_VHLG01000013.1"/>
</dbReference>
<keyword evidence="5" id="KW-1185">Reference proteome</keyword>
<dbReference type="Proteomes" id="UP000318801">
    <property type="component" value="Unassembled WGS sequence"/>
</dbReference>
<dbReference type="PANTHER" id="PTHR38340:SF1">
    <property type="entry name" value="S-LAYER PROTEIN"/>
    <property type="match status" value="1"/>
</dbReference>